<dbReference type="KEGG" id="aori:SD37_11730"/>
<dbReference type="Proteomes" id="UP000093695">
    <property type="component" value="Chromosome"/>
</dbReference>
<accession>A0A193BVQ2</accession>
<organism evidence="1 2">
    <name type="scientific">Amycolatopsis orientalis</name>
    <name type="common">Nocardia orientalis</name>
    <dbReference type="NCBI Taxonomy" id="31958"/>
    <lineage>
        <taxon>Bacteria</taxon>
        <taxon>Bacillati</taxon>
        <taxon>Actinomycetota</taxon>
        <taxon>Actinomycetes</taxon>
        <taxon>Pseudonocardiales</taxon>
        <taxon>Pseudonocardiaceae</taxon>
        <taxon>Amycolatopsis</taxon>
    </lineage>
</organism>
<dbReference type="AlphaFoldDB" id="A0A193BVQ2"/>
<reference evidence="1 2" key="1">
    <citation type="journal article" date="2015" name="Genome Announc.">
        <title>Draft Genome Sequence of Norvancomycin-Producing Strain Amycolatopsis orientalis CPCC200066.</title>
        <authorList>
            <person name="Lei X."/>
            <person name="Yuan F."/>
            <person name="Shi Y."/>
            <person name="Li X."/>
            <person name="Wang L."/>
            <person name="Hong B."/>
        </authorList>
    </citation>
    <scope>NUCLEOTIDE SEQUENCE [LARGE SCALE GENOMIC DNA]</scope>
    <source>
        <strain evidence="1 2">B-37</strain>
    </source>
</reference>
<dbReference type="STRING" id="31958.SD37_11730"/>
<keyword evidence="2" id="KW-1185">Reference proteome</keyword>
<gene>
    <name evidence="1" type="ORF">SD37_11730</name>
</gene>
<dbReference type="EMBL" id="CP016174">
    <property type="protein sequence ID" value="ANN16248.1"/>
    <property type="molecule type" value="Genomic_DNA"/>
</dbReference>
<evidence type="ECO:0000313" key="1">
    <source>
        <dbReference type="EMBL" id="ANN16248.1"/>
    </source>
</evidence>
<name>A0A193BVQ2_AMYOR</name>
<proteinExistence type="predicted"/>
<dbReference type="RefSeq" id="WP_044851557.1">
    <property type="nucleotide sequence ID" value="NZ_CP016174.1"/>
</dbReference>
<sequence length="136" mass="13336">MPVIEGTTRIKEASGEYDFAVDGGAVSTITLRSAGGASLGNVIPAGSVIVGGYLEVDTAVASGGAATLAVNSEGAGDLVAGTVVSGAPWSTTGRKSLTPAFTGASSVKTTAARSITVTPAVAALTAGKFRVVVFYR</sequence>
<evidence type="ECO:0000313" key="2">
    <source>
        <dbReference type="Proteomes" id="UP000093695"/>
    </source>
</evidence>
<protein>
    <submittedName>
        <fullName evidence="1">Uncharacterized protein</fullName>
    </submittedName>
</protein>